<keyword evidence="7" id="KW-1185">Reference proteome</keyword>
<dbReference type="InterPro" id="IPR037018">
    <property type="entry name" value="GH65_N"/>
</dbReference>
<dbReference type="InterPro" id="IPR033432">
    <property type="entry name" value="GH94_catalytic"/>
</dbReference>
<dbReference type="PANTHER" id="PTHR37469">
    <property type="entry name" value="CELLOBIONIC ACID PHOSPHORYLASE-RELATED"/>
    <property type="match status" value="1"/>
</dbReference>
<comment type="caution">
    <text evidence="6">The sequence shown here is derived from an EMBL/GenBank/DDBJ whole genome shotgun (WGS) entry which is preliminary data.</text>
</comment>
<dbReference type="InterPro" id="IPR012341">
    <property type="entry name" value="6hp_glycosidase-like_sf"/>
</dbReference>
<evidence type="ECO:0000313" key="7">
    <source>
        <dbReference type="Proteomes" id="UP001597191"/>
    </source>
</evidence>
<dbReference type="Pfam" id="PF21250">
    <property type="entry name" value="SOGP_2nd"/>
    <property type="match status" value="1"/>
</dbReference>
<dbReference type="Gene3D" id="2.70.98.40">
    <property type="entry name" value="Glycoside hydrolase, family 65, N-terminal domain"/>
    <property type="match status" value="1"/>
</dbReference>
<name>A0ABW4BN06_9LACO</name>
<keyword evidence="6" id="KW-0378">Hydrolase</keyword>
<feature type="domain" description="Glycoside phosphorylase super sandwich" evidence="4">
    <location>
        <begin position="302"/>
        <end position="548"/>
    </location>
</feature>
<evidence type="ECO:0000259" key="3">
    <source>
        <dbReference type="Pfam" id="PF17167"/>
    </source>
</evidence>
<evidence type="ECO:0000256" key="2">
    <source>
        <dbReference type="ARBA" id="ARBA00022679"/>
    </source>
</evidence>
<dbReference type="SUPFAM" id="SSF48208">
    <property type="entry name" value="Six-hairpin glycosidases"/>
    <property type="match status" value="1"/>
</dbReference>
<dbReference type="RefSeq" id="WP_125646825.1">
    <property type="nucleotide sequence ID" value="NZ_JBHTOH010000014.1"/>
</dbReference>
<dbReference type="GO" id="GO:0016787">
    <property type="term" value="F:hydrolase activity"/>
    <property type="evidence" value="ECO:0007669"/>
    <property type="project" value="UniProtKB-KW"/>
</dbReference>
<dbReference type="PANTHER" id="PTHR37469:SF2">
    <property type="entry name" value="CELLOBIONIC ACID PHOSPHORYLASE"/>
    <property type="match status" value="1"/>
</dbReference>
<keyword evidence="1" id="KW-0328">Glycosyltransferase</keyword>
<keyword evidence="2" id="KW-0808">Transferase</keyword>
<dbReference type="EMBL" id="JBHTOH010000014">
    <property type="protein sequence ID" value="MFD1410282.1"/>
    <property type="molecule type" value="Genomic_DNA"/>
</dbReference>
<dbReference type="InterPro" id="IPR052047">
    <property type="entry name" value="GH94_Enzymes"/>
</dbReference>
<dbReference type="InterPro" id="IPR048771">
    <property type="entry name" value="SOGP_2nd"/>
</dbReference>
<dbReference type="Proteomes" id="UP001597191">
    <property type="component" value="Unassembled WGS sequence"/>
</dbReference>
<dbReference type="Gene3D" id="1.50.10.10">
    <property type="match status" value="1"/>
</dbReference>
<evidence type="ECO:0000256" key="1">
    <source>
        <dbReference type="ARBA" id="ARBA00022676"/>
    </source>
</evidence>
<protein>
    <submittedName>
        <fullName evidence="6">GH36-type glycosyl hydrolase domain-containing protein</fullName>
    </submittedName>
</protein>
<dbReference type="Pfam" id="PF17167">
    <property type="entry name" value="Glyco_hydro_94"/>
    <property type="match status" value="1"/>
</dbReference>
<feature type="domain" description="Glycosyl hydrolase 94 catalytic" evidence="3">
    <location>
        <begin position="624"/>
        <end position="957"/>
    </location>
</feature>
<dbReference type="InterPro" id="IPR053831">
    <property type="entry name" value="SOGP_N"/>
</dbReference>
<dbReference type="Pfam" id="PF21958">
    <property type="entry name" value="SOGP_N"/>
    <property type="match status" value="1"/>
</dbReference>
<reference evidence="7" key="1">
    <citation type="journal article" date="2019" name="Int. J. Syst. Evol. Microbiol.">
        <title>The Global Catalogue of Microorganisms (GCM) 10K type strain sequencing project: providing services to taxonomists for standard genome sequencing and annotation.</title>
        <authorList>
            <consortium name="The Broad Institute Genomics Platform"/>
            <consortium name="The Broad Institute Genome Sequencing Center for Infectious Disease"/>
            <person name="Wu L."/>
            <person name="Ma J."/>
        </authorList>
    </citation>
    <scope>NUCLEOTIDE SEQUENCE [LARGE SCALE GENOMIC DNA]</scope>
    <source>
        <strain evidence="7">CCM 8937</strain>
    </source>
</reference>
<sequence>MPQLEQNKLKVTLLQNGAISQIIDDGIMVNQVKGNALDGSLNNIYLRIKSATTESWDYQPLMGPQANNKVKYSTNTVVWQGNFQQVDYVVKLLLADDAWFWQIKLTSVHECIADLTYVQDLGLGEEGFVASNEAYASQYLDHFISRQDHAIDIATRQNQMQQNGYPYLQEGSLGELSSFSTDGIQFFGTSYRQTNEPEAMKQLNLANKNYQYEMGLTALRTKLITVGPNVSETVFYAAFKSDQPNANQTLLVSNQTVRQAYQTACAQEVVPTKLLVMTQPAVTIGKPLAGAELTTAECQKMFPVQSQVETQDDQVLSFFTSNNAHVVLPSKEIRQQRQTGNIILAGRTINPGTPLLAATQFMSGIFQSHIVFGNTNMNILETNVRDPYNLFKVTGTRIYLKIADQYRLLGLPSAYVMNYNGADWYYKLADDVLIVSSDADSQHQQINLRWHSLKAKKYDLLVTAQLDTATLGDTPQISTNQSKVSITPAADTLMAERVAKLGYQFDYHEYQGKTLTLGDESLLLGKGQYEPTQQLVAVYQATSSFEIMTGLKGATIVPMNLNQIRQDHAAYTEHLLHHFELSSEDSQQQDEIAQTNIIMRWFAHDALVHLLSPHGLEQYGGAAWGTRDLSQGPTEFFLATGHYQQVRQIILKLYSHQFVENGNWPQWFMFDEYRDQFADESHGDVIVWPLKVVADYLLATDDQAILTEPLPYMSLTEKKFTAEKVTLADHIKKQIAYIKDHFLFDTYVSAYGDGDWDDTLQPADPKQKKVMASTWTEELTIETMRKGQAAFTSNQDLVNLTADLATKMKIDFDKYFEQDQVLPGFIRMNSQHQVTPLIHPNDGITGIDYRLLPLSQGVLSGILTDEKADQALALIKKHLLFPDGVRLMNKPSTYHGGTSVIFKRAEQAANFGREIGLLYVHAHIRYAEAIATHGDRATAWQLLNLVNPIKLQDRVENAALRQANTYFSSSDADFSDRYQAQNEFERLRSQTVQVKGGWRLYSSGPGIYIGAMLNDIFNVSSKKTFNQEAFSKKISFASGVRTTISR</sequence>
<dbReference type="InterPro" id="IPR008928">
    <property type="entry name" value="6-hairpin_glycosidase_sf"/>
</dbReference>
<accession>A0ABW4BN06</accession>
<evidence type="ECO:0000313" key="6">
    <source>
        <dbReference type="EMBL" id="MFD1410282.1"/>
    </source>
</evidence>
<feature type="domain" description="SOGP N-terminal" evidence="5">
    <location>
        <begin position="13"/>
        <end position="236"/>
    </location>
</feature>
<evidence type="ECO:0000259" key="5">
    <source>
        <dbReference type="Pfam" id="PF21958"/>
    </source>
</evidence>
<proteinExistence type="predicted"/>
<gene>
    <name evidence="6" type="ORF">ACFQ4R_01415</name>
</gene>
<organism evidence="6 7">
    <name type="scientific">Lapidilactobacillus gannanensis</name>
    <dbReference type="NCBI Taxonomy" id="2486002"/>
    <lineage>
        <taxon>Bacteria</taxon>
        <taxon>Bacillati</taxon>
        <taxon>Bacillota</taxon>
        <taxon>Bacilli</taxon>
        <taxon>Lactobacillales</taxon>
        <taxon>Lactobacillaceae</taxon>
        <taxon>Lapidilactobacillus</taxon>
    </lineage>
</organism>
<evidence type="ECO:0000259" key="4">
    <source>
        <dbReference type="Pfam" id="PF21250"/>
    </source>
</evidence>